<sequence>MGNDNSHLRSYGEHYAHTPVPQNQSRWMGCLGCLNDPTTKNGASNSESYSPNNGTFSTRQVRKLLQQDLGQREEDKQSFLNPLQRLRASHAHHSRNVSEPGLPSLSDEDILQAAPCDAEKLSIRANPLKSITPPASPTIVRPTVSYGSRSSVSSAI</sequence>
<evidence type="ECO:0000256" key="1">
    <source>
        <dbReference type="SAM" id="MobiDB-lite"/>
    </source>
</evidence>
<name>A0AAW1RDC9_9CHLO</name>
<feature type="compositionally biased region" description="Basic and acidic residues" evidence="1">
    <location>
        <begin position="1"/>
        <end position="16"/>
    </location>
</feature>
<comment type="caution">
    <text evidence="2">The sequence shown here is derived from an EMBL/GenBank/DDBJ whole genome shotgun (WGS) entry which is preliminary data.</text>
</comment>
<evidence type="ECO:0000313" key="2">
    <source>
        <dbReference type="EMBL" id="KAK9831638.1"/>
    </source>
</evidence>
<feature type="region of interest" description="Disordered" evidence="1">
    <location>
        <begin position="1"/>
        <end position="21"/>
    </location>
</feature>
<organism evidence="2 3">
    <name type="scientific">Apatococcus lobatus</name>
    <dbReference type="NCBI Taxonomy" id="904363"/>
    <lineage>
        <taxon>Eukaryota</taxon>
        <taxon>Viridiplantae</taxon>
        <taxon>Chlorophyta</taxon>
        <taxon>core chlorophytes</taxon>
        <taxon>Trebouxiophyceae</taxon>
        <taxon>Chlorellales</taxon>
        <taxon>Chlorellaceae</taxon>
        <taxon>Apatococcus</taxon>
    </lineage>
</organism>
<feature type="region of interest" description="Disordered" evidence="1">
    <location>
        <begin position="131"/>
        <end position="156"/>
    </location>
</feature>
<gene>
    <name evidence="2" type="ORF">WJX74_003765</name>
</gene>
<feature type="compositionally biased region" description="Low complexity" evidence="1">
    <location>
        <begin position="145"/>
        <end position="156"/>
    </location>
</feature>
<protein>
    <submittedName>
        <fullName evidence="2">Uncharacterized protein</fullName>
    </submittedName>
</protein>
<evidence type="ECO:0000313" key="3">
    <source>
        <dbReference type="Proteomes" id="UP001438707"/>
    </source>
</evidence>
<feature type="region of interest" description="Disordered" evidence="1">
    <location>
        <begin position="69"/>
        <end position="106"/>
    </location>
</feature>
<proteinExistence type="predicted"/>
<accession>A0AAW1RDC9</accession>
<keyword evidence="3" id="KW-1185">Reference proteome</keyword>
<dbReference type="Proteomes" id="UP001438707">
    <property type="component" value="Unassembled WGS sequence"/>
</dbReference>
<reference evidence="2 3" key="1">
    <citation type="journal article" date="2024" name="Nat. Commun.">
        <title>Phylogenomics reveals the evolutionary origins of lichenization in chlorophyte algae.</title>
        <authorList>
            <person name="Puginier C."/>
            <person name="Libourel C."/>
            <person name="Otte J."/>
            <person name="Skaloud P."/>
            <person name="Haon M."/>
            <person name="Grisel S."/>
            <person name="Petersen M."/>
            <person name="Berrin J.G."/>
            <person name="Delaux P.M."/>
            <person name="Dal Grande F."/>
            <person name="Keller J."/>
        </authorList>
    </citation>
    <scope>NUCLEOTIDE SEQUENCE [LARGE SCALE GENOMIC DNA]</scope>
    <source>
        <strain evidence="2 3">SAG 2145</strain>
    </source>
</reference>
<dbReference type="EMBL" id="JALJOS010000013">
    <property type="protein sequence ID" value="KAK9831638.1"/>
    <property type="molecule type" value="Genomic_DNA"/>
</dbReference>
<dbReference type="AlphaFoldDB" id="A0AAW1RDC9"/>